<feature type="coiled-coil region" evidence="1">
    <location>
        <begin position="912"/>
        <end position="939"/>
    </location>
</feature>
<dbReference type="VEuPathDB" id="FungiDB:F503_03897"/>
<keyword evidence="1" id="KW-0175">Coiled coil</keyword>
<gene>
    <name evidence="3" type="ORF">F503_03897</name>
</gene>
<name>S3BXN4_OPHP1</name>
<feature type="compositionally biased region" description="Basic and acidic residues" evidence="2">
    <location>
        <begin position="108"/>
        <end position="117"/>
    </location>
</feature>
<feature type="region of interest" description="Disordered" evidence="2">
    <location>
        <begin position="25"/>
        <end position="48"/>
    </location>
</feature>
<dbReference type="EMBL" id="KE148157">
    <property type="protein sequence ID" value="EPE05292.1"/>
    <property type="molecule type" value="Genomic_DNA"/>
</dbReference>
<evidence type="ECO:0000256" key="1">
    <source>
        <dbReference type="SAM" id="Coils"/>
    </source>
</evidence>
<dbReference type="eggNOG" id="ENOG502SDIM">
    <property type="taxonomic scope" value="Eukaryota"/>
</dbReference>
<organism evidence="3 4">
    <name type="scientific">Ophiostoma piceae (strain UAMH 11346)</name>
    <name type="common">Sap stain fungus</name>
    <dbReference type="NCBI Taxonomy" id="1262450"/>
    <lineage>
        <taxon>Eukaryota</taxon>
        <taxon>Fungi</taxon>
        <taxon>Dikarya</taxon>
        <taxon>Ascomycota</taxon>
        <taxon>Pezizomycotina</taxon>
        <taxon>Sordariomycetes</taxon>
        <taxon>Sordariomycetidae</taxon>
        <taxon>Ophiostomatales</taxon>
        <taxon>Ophiostomataceae</taxon>
        <taxon>Ophiostoma</taxon>
    </lineage>
</organism>
<feature type="region of interest" description="Disordered" evidence="2">
    <location>
        <begin position="66"/>
        <end position="139"/>
    </location>
</feature>
<keyword evidence="4" id="KW-1185">Reference proteome</keyword>
<feature type="region of interest" description="Disordered" evidence="2">
    <location>
        <begin position="179"/>
        <end position="234"/>
    </location>
</feature>
<accession>S3BXN4</accession>
<evidence type="ECO:0000256" key="2">
    <source>
        <dbReference type="SAM" id="MobiDB-lite"/>
    </source>
</evidence>
<dbReference type="HOGENOM" id="CLU_269815_0_0_1"/>
<feature type="region of interest" description="Disordered" evidence="2">
    <location>
        <begin position="741"/>
        <end position="847"/>
    </location>
</feature>
<protein>
    <submittedName>
        <fullName evidence="3">Pentatricopeptide repeat domain-containing protein</fullName>
    </submittedName>
</protein>
<evidence type="ECO:0000313" key="3">
    <source>
        <dbReference type="EMBL" id="EPE05292.1"/>
    </source>
</evidence>
<dbReference type="OrthoDB" id="185373at2759"/>
<feature type="region of interest" description="Disordered" evidence="2">
    <location>
        <begin position="1036"/>
        <end position="1066"/>
    </location>
</feature>
<feature type="compositionally biased region" description="Polar residues" evidence="2">
    <location>
        <begin position="765"/>
        <end position="797"/>
    </location>
</feature>
<dbReference type="Proteomes" id="UP000016923">
    <property type="component" value="Unassembled WGS sequence"/>
</dbReference>
<evidence type="ECO:0000313" key="4">
    <source>
        <dbReference type="Proteomes" id="UP000016923"/>
    </source>
</evidence>
<proteinExistence type="predicted"/>
<dbReference type="AlphaFoldDB" id="S3BXN4"/>
<feature type="compositionally biased region" description="Basic and acidic residues" evidence="2">
    <location>
        <begin position="829"/>
        <end position="847"/>
    </location>
</feature>
<feature type="compositionally biased region" description="Acidic residues" evidence="2">
    <location>
        <begin position="208"/>
        <end position="227"/>
    </location>
</feature>
<reference evidence="3 4" key="1">
    <citation type="journal article" date="2013" name="BMC Genomics">
        <title>The genome and transcriptome of the pine saprophyte Ophiostoma piceae, and a comparison with the bark beetle-associated pine pathogen Grosmannia clavigera.</title>
        <authorList>
            <person name="Haridas S."/>
            <person name="Wang Y."/>
            <person name="Lim L."/>
            <person name="Massoumi Alamouti S."/>
            <person name="Jackman S."/>
            <person name="Docking R."/>
            <person name="Robertson G."/>
            <person name="Birol I."/>
            <person name="Bohlmann J."/>
            <person name="Breuil C."/>
        </authorList>
    </citation>
    <scope>NUCLEOTIDE SEQUENCE [LARGE SCALE GENOMIC DNA]</scope>
    <source>
        <strain evidence="3 4">UAMH 11346</strain>
    </source>
</reference>
<sequence length="1210" mass="134276">MQSLWSWGPQGHICSSCRRECLRRGPGTGLGASIGRTTGRTRAPPEQNRSFHAGALGRRAAPVVPNQLGKAPAPRRPRRRTAEPAASRVEIQKTHAAPYSTDFSAESPETRTLRETPEGGAEQKAGRQGKAVTEPRVDNRTALERQLDDARADLSRIMRESIGPNFNLPVYLFPPVSGARGKVKRRRRENPNASAEEQSENGSKDIQEELAEALAEDEPEDVLEDAPGDLRPDEIPDELQEYARYARSKDHKATPVSIPAPTIANTRTVVSRSSIIDALNSICVSHAQLRQHEAKADQREAYLTWLHKQFGLTRRWWLQRPKLTEGLDALGDALTEEEYATQTTLLQGQREPQIAIHFSRMVDTTNILVDDLMIEAYRLWDPMDPDLQRKRMGNPDSAWNALRMLRMEGFPSYQLPNLDPEATTYARLAASDASRQIFQNWLATLRFNTANGLGKVIYSSIRNLRRIKSKDDIKARNAEEIHGWVAKLCFNMLVNKSPPGIHNYHALIFGFTYLGLHTLSQIVVDSLLLRTRFLPTQQTVALLLHQSRARGDMIGFYRTVRRIVALDSRGMKYRRRSISDAQAGKSEYHEWARTSDINLIDGYVVQRSDVEGPILDAVLKGLLSLDQVRHATVVYAASLNESTQVDPKLLHTFLNSVLDTVDIPAARALLQGLASNAALITPLLMPDMGDPKHVSATSARKLAIKLRLLLSIAVAPEPPLRKWQHDSQMLVDYKPQKRIANPYMRQMQRRRRHLSQAKIQDEMRQAQTESGQSGQAQIQDTDQQSSEQAGDNAVSNPDESEKQPAEVKPGMSWDEFQYRNRTGTFRTDFNLEKKPKTSQDARPWKDDTEKSRGAFRLTQALFVADTDQYLSRLDRILQSAINAAATSTETAAKDGPAETQSTRAMSSFAKGADAWSGQLTNLANQAERQERKQDQYRRMAQLKAVDQMADSVFSACSHVMESFMETVTEDAAAIKAASAERAIATGEPPVFQSIFSCYVETARTTLMASLQSFLQRASVPFGIRLAAFNATTGLQERGAAPKHKKKAAADAQPQPTEPTESIAVEDGTGNDKVAMLLAKQVAMLERHLGEDTPIVSGLLEGRLKDILTQSLFPDYHTTLSLGEMADVKTQKSLDDANAKARARMMPVEALVQARMVRLKEAADAELVDTTALLATRRLGRMASADSMRTAGRGGGAGGYGMFQVSPPATT</sequence>